<reference evidence="1 2" key="1">
    <citation type="submission" date="2023-10" db="EMBL/GenBank/DDBJ databases">
        <title>Bacteria for the degradation of biodegradable plastic PBAT(Polybutylene adipate terephthalate).</title>
        <authorList>
            <person name="Weon H.-Y."/>
            <person name="Yeon J."/>
        </authorList>
    </citation>
    <scope>NUCLEOTIDE SEQUENCE [LARGE SCALE GENOMIC DNA]</scope>
    <source>
        <strain evidence="1 2">SBD 7-3</strain>
        <plasmid evidence="1 2">unnamed2</plasmid>
    </source>
</reference>
<keyword evidence="2" id="KW-1185">Reference proteome</keyword>
<accession>A0ABZ0D7S6</accession>
<name>A0ABZ0D7S6_9BURK</name>
<protein>
    <submittedName>
        <fullName evidence="1">Uncharacterized protein</fullName>
    </submittedName>
</protein>
<evidence type="ECO:0000313" key="2">
    <source>
        <dbReference type="Proteomes" id="UP001303946"/>
    </source>
</evidence>
<geneLocation type="plasmid" evidence="1 2">
    <name>unnamed2</name>
</geneLocation>
<proteinExistence type="predicted"/>
<evidence type="ECO:0000313" key="1">
    <source>
        <dbReference type="EMBL" id="WOB11322.1"/>
    </source>
</evidence>
<sequence>MKVAAVVIRSGEGGTVGFEVRDPDGRTLATSAPFATICRLEAALATLAGAAAEEWKVATSPTGSVVSVGRRKVQLREPLAQAEVASVIRAAAVARIEDLRPANRRRQDMSGLRCDLSH</sequence>
<keyword evidence="1" id="KW-0614">Plasmid</keyword>
<dbReference type="EMBL" id="CP136338">
    <property type="protein sequence ID" value="WOB11322.1"/>
    <property type="molecule type" value="Genomic_DNA"/>
</dbReference>
<organism evidence="1 2">
    <name type="scientific">Piscinibacter gummiphilus</name>
    <dbReference type="NCBI Taxonomy" id="946333"/>
    <lineage>
        <taxon>Bacteria</taxon>
        <taxon>Pseudomonadati</taxon>
        <taxon>Pseudomonadota</taxon>
        <taxon>Betaproteobacteria</taxon>
        <taxon>Burkholderiales</taxon>
        <taxon>Sphaerotilaceae</taxon>
        <taxon>Piscinibacter</taxon>
    </lineage>
</organism>
<dbReference type="Proteomes" id="UP001303946">
    <property type="component" value="Plasmid unnamed2"/>
</dbReference>
<dbReference type="RefSeq" id="WP_316704578.1">
    <property type="nucleotide sequence ID" value="NZ_CP136338.1"/>
</dbReference>
<gene>
    <name evidence="1" type="ORF">RXV79_27955</name>
</gene>